<name>A0A2Z5R150_9MICC</name>
<protein>
    <submittedName>
        <fullName evidence="1">Uncharacterized protein</fullName>
    </submittedName>
</protein>
<dbReference type="AlphaFoldDB" id="A0A2Z5R150"/>
<dbReference type="EMBL" id="AP017895">
    <property type="protein sequence ID" value="BAV86609.1"/>
    <property type="molecule type" value="Genomic_DNA"/>
</dbReference>
<evidence type="ECO:0000313" key="1">
    <source>
        <dbReference type="EMBL" id="BAV86609.1"/>
    </source>
</evidence>
<dbReference type="KEGG" id="raj:RA11412_0310"/>
<reference evidence="1 2" key="1">
    <citation type="submission" date="2016-10" db="EMBL/GenBank/DDBJ databases">
        <title>Genome sequence of Rothia aeria strain JCM11412.</title>
        <authorList>
            <person name="Nambu T."/>
        </authorList>
    </citation>
    <scope>NUCLEOTIDE SEQUENCE [LARGE SCALE GENOMIC DNA]</scope>
    <source>
        <strain evidence="1 2">JCM 11412</strain>
    </source>
</reference>
<keyword evidence="2" id="KW-1185">Reference proteome</keyword>
<proteinExistence type="predicted"/>
<accession>A0A2Z5R150</accession>
<dbReference type="Proteomes" id="UP000250241">
    <property type="component" value="Chromosome"/>
</dbReference>
<sequence length="40" mass="4127">MLANHSFCTTYLSGVVTYLVGGYHASVDALAAHPTSRAGS</sequence>
<gene>
    <name evidence="1" type="ORF">RA11412_0310</name>
</gene>
<evidence type="ECO:0000313" key="2">
    <source>
        <dbReference type="Proteomes" id="UP000250241"/>
    </source>
</evidence>
<organism evidence="1 2">
    <name type="scientific">Rothia aeria</name>
    <dbReference type="NCBI Taxonomy" id="172042"/>
    <lineage>
        <taxon>Bacteria</taxon>
        <taxon>Bacillati</taxon>
        <taxon>Actinomycetota</taxon>
        <taxon>Actinomycetes</taxon>
        <taxon>Micrococcales</taxon>
        <taxon>Micrococcaceae</taxon>
        <taxon>Rothia</taxon>
    </lineage>
</organism>